<organism evidence="1 2">
    <name type="scientific">Rhododendron molle</name>
    <name type="common">Chinese azalea</name>
    <name type="synonym">Azalea mollis</name>
    <dbReference type="NCBI Taxonomy" id="49168"/>
    <lineage>
        <taxon>Eukaryota</taxon>
        <taxon>Viridiplantae</taxon>
        <taxon>Streptophyta</taxon>
        <taxon>Embryophyta</taxon>
        <taxon>Tracheophyta</taxon>
        <taxon>Spermatophyta</taxon>
        <taxon>Magnoliopsida</taxon>
        <taxon>eudicotyledons</taxon>
        <taxon>Gunneridae</taxon>
        <taxon>Pentapetalae</taxon>
        <taxon>asterids</taxon>
        <taxon>Ericales</taxon>
        <taxon>Ericaceae</taxon>
        <taxon>Ericoideae</taxon>
        <taxon>Rhodoreae</taxon>
        <taxon>Rhododendron</taxon>
    </lineage>
</organism>
<keyword evidence="2" id="KW-1185">Reference proteome</keyword>
<name>A0ACC0P4V1_RHOML</name>
<gene>
    <name evidence="1" type="ORF">RHMOL_Rhmol04G0199300</name>
</gene>
<accession>A0ACC0P4V1</accession>
<dbReference type="Proteomes" id="UP001062846">
    <property type="component" value="Chromosome 4"/>
</dbReference>
<comment type="caution">
    <text evidence="1">The sequence shown here is derived from an EMBL/GenBank/DDBJ whole genome shotgun (WGS) entry which is preliminary data.</text>
</comment>
<reference evidence="1" key="1">
    <citation type="submission" date="2022-02" db="EMBL/GenBank/DDBJ databases">
        <title>Plant Genome Project.</title>
        <authorList>
            <person name="Zhang R.-G."/>
        </authorList>
    </citation>
    <scope>NUCLEOTIDE SEQUENCE</scope>
    <source>
        <strain evidence="1">AT1</strain>
    </source>
</reference>
<sequence length="72" mass="7854">MFLPSPEQADLFSGRGLKRAFRTRWVGRGGRARGLTGEAQPRLLGTEKWTFSCQLDLAGAPSEFAGDALTEL</sequence>
<evidence type="ECO:0000313" key="2">
    <source>
        <dbReference type="Proteomes" id="UP001062846"/>
    </source>
</evidence>
<proteinExistence type="predicted"/>
<protein>
    <submittedName>
        <fullName evidence="1">Uncharacterized protein</fullName>
    </submittedName>
</protein>
<evidence type="ECO:0000313" key="1">
    <source>
        <dbReference type="EMBL" id="KAI8559763.1"/>
    </source>
</evidence>
<dbReference type="EMBL" id="CM046391">
    <property type="protein sequence ID" value="KAI8559763.1"/>
    <property type="molecule type" value="Genomic_DNA"/>
</dbReference>